<accession>A0AAD9EPV2</accession>
<feature type="compositionally biased region" description="Low complexity" evidence="1">
    <location>
        <begin position="235"/>
        <end position="249"/>
    </location>
</feature>
<evidence type="ECO:0000313" key="5">
    <source>
        <dbReference type="Proteomes" id="UP001228049"/>
    </source>
</evidence>
<dbReference type="AlphaFoldDB" id="A0AAD9EPV2"/>
<dbReference type="Pfam" id="PF23202">
    <property type="entry name" value="PAH_ZNF598"/>
    <property type="match status" value="1"/>
</dbReference>
<protein>
    <submittedName>
        <fullName evidence="4">E3 ubiquitin-protein ligase ZNF598</fullName>
    </submittedName>
</protein>
<organism evidence="4 5">
    <name type="scientific">Dissostichus eleginoides</name>
    <name type="common">Patagonian toothfish</name>
    <name type="synonym">Dissostichus amissus</name>
    <dbReference type="NCBI Taxonomy" id="100907"/>
    <lineage>
        <taxon>Eukaryota</taxon>
        <taxon>Metazoa</taxon>
        <taxon>Chordata</taxon>
        <taxon>Craniata</taxon>
        <taxon>Vertebrata</taxon>
        <taxon>Euteleostomi</taxon>
        <taxon>Actinopterygii</taxon>
        <taxon>Neopterygii</taxon>
        <taxon>Teleostei</taxon>
        <taxon>Neoteleostei</taxon>
        <taxon>Acanthomorphata</taxon>
        <taxon>Eupercaria</taxon>
        <taxon>Perciformes</taxon>
        <taxon>Notothenioidei</taxon>
        <taxon>Nototheniidae</taxon>
        <taxon>Dissostichus</taxon>
    </lineage>
</organism>
<dbReference type="GO" id="GO:0061630">
    <property type="term" value="F:ubiquitin protein ligase activity"/>
    <property type="evidence" value="ECO:0007669"/>
    <property type="project" value="InterPro"/>
</dbReference>
<dbReference type="EMBL" id="JASDAP010000027">
    <property type="protein sequence ID" value="KAK1876993.1"/>
    <property type="molecule type" value="Genomic_DNA"/>
</dbReference>
<dbReference type="Proteomes" id="UP001228049">
    <property type="component" value="Unassembled WGS sequence"/>
</dbReference>
<feature type="compositionally biased region" description="Basic and acidic residues" evidence="1">
    <location>
        <begin position="153"/>
        <end position="163"/>
    </location>
</feature>
<evidence type="ECO:0000256" key="1">
    <source>
        <dbReference type="SAM" id="MobiDB-lite"/>
    </source>
</evidence>
<feature type="region of interest" description="Disordered" evidence="1">
    <location>
        <begin position="88"/>
        <end position="194"/>
    </location>
</feature>
<feature type="domain" description="ZNF598/HEL2 PAH" evidence="2">
    <location>
        <begin position="303"/>
        <end position="379"/>
    </location>
</feature>
<feature type="region of interest" description="Disordered" evidence="1">
    <location>
        <begin position="54"/>
        <end position="73"/>
    </location>
</feature>
<reference evidence="4" key="1">
    <citation type="submission" date="2023-04" db="EMBL/GenBank/DDBJ databases">
        <title>Chromosome-level genome of Chaenocephalus aceratus.</title>
        <authorList>
            <person name="Park H."/>
        </authorList>
    </citation>
    <scope>NUCLEOTIDE SEQUENCE</scope>
    <source>
        <strain evidence="4">DE</strain>
        <tissue evidence="4">Muscle</tissue>
    </source>
</reference>
<keyword evidence="5" id="KW-1185">Reference proteome</keyword>
<dbReference type="PANTHER" id="PTHR22938">
    <property type="entry name" value="ZINC FINGER PROTEIN 598"/>
    <property type="match status" value="1"/>
</dbReference>
<dbReference type="GO" id="GO:0016567">
    <property type="term" value="P:protein ubiquitination"/>
    <property type="evidence" value="ECO:0007669"/>
    <property type="project" value="TreeGrafter"/>
</dbReference>
<feature type="compositionally biased region" description="Polar residues" evidence="1">
    <location>
        <begin position="171"/>
        <end position="184"/>
    </location>
</feature>
<dbReference type="PANTHER" id="PTHR22938:SF0">
    <property type="entry name" value="E3 UBIQUITIN-PROTEIN LIGASE ZNF598"/>
    <property type="match status" value="1"/>
</dbReference>
<feature type="compositionally biased region" description="Basic and acidic residues" evidence="1">
    <location>
        <begin position="185"/>
        <end position="194"/>
    </location>
</feature>
<dbReference type="InterPro" id="IPR059042">
    <property type="entry name" value="Znf_C2H2_ZNF598"/>
</dbReference>
<comment type="caution">
    <text evidence="4">The sequence shown here is derived from an EMBL/GenBank/DDBJ whole genome shotgun (WGS) entry which is preliminary data.</text>
</comment>
<dbReference type="Pfam" id="PF23208">
    <property type="entry name" value="zf_C2H2_ZNF598"/>
    <property type="match status" value="1"/>
</dbReference>
<evidence type="ECO:0000259" key="2">
    <source>
        <dbReference type="Pfam" id="PF23202"/>
    </source>
</evidence>
<evidence type="ECO:0000313" key="4">
    <source>
        <dbReference type="EMBL" id="KAK1876993.1"/>
    </source>
</evidence>
<dbReference type="InterPro" id="IPR057634">
    <property type="entry name" value="PAH_ZNF598/HEL2"/>
</dbReference>
<dbReference type="InterPro" id="IPR044288">
    <property type="entry name" value="ZNF598/HEL2"/>
</dbReference>
<feature type="region of interest" description="Disordered" evidence="1">
    <location>
        <begin position="235"/>
        <end position="261"/>
    </location>
</feature>
<proteinExistence type="predicted"/>
<name>A0AAD9EPV2_DISEL</name>
<dbReference type="GO" id="GO:0043022">
    <property type="term" value="F:ribosome binding"/>
    <property type="evidence" value="ECO:0007669"/>
    <property type="project" value="TreeGrafter"/>
</dbReference>
<gene>
    <name evidence="4" type="ORF">KUDE01_002312</name>
</gene>
<feature type="domain" description="ZNF598 C2H2 zinc finger" evidence="3">
    <location>
        <begin position="417"/>
        <end position="451"/>
    </location>
</feature>
<sequence length="461" mass="49128">MKSDNPGDGEDDFPALGGGAALTIVKPAPATLSTPRAALKEDDFPSLSAVAVSSPMTPAYSAQPKKSSSFQEEDFPALVSKIRPLRNAAGTKSAWSSHAAKMKVGVKSASSRSPPSSDDEKGGVKQQQVFRSVPTMSDISSLLTVKGGNSKAPTKENVPEKIRNKPPPSNAAVTATMTSVLSNGHQEKSPPVSKKEAVAVTPHPKVDLPLDQEEDFPALMTKNPPPGFKSSFKSSFPMKTSAPAPASSAMPPPPPGLGLSATKPPPGFTGIPLNSNVVEPAPTEVNPPTKVQSSGYMVPEDFHERNLQLIASIKKYLYNDESKFNQFKNLSAQFRQSVISAVQYHSSCKELLGDDFHRIFNELLVLLPDTGKQQELLAVQGDCRALERQAVAGGGGKKNKNKKNAWQTPSSAANVAAELDCQVCPTCRQVLAPKDFNSHKTLHTGEAEEFPSLQSISRIIS</sequence>
<feature type="compositionally biased region" description="Polar residues" evidence="1">
    <location>
        <begin position="125"/>
        <end position="143"/>
    </location>
</feature>
<evidence type="ECO:0000259" key="3">
    <source>
        <dbReference type="Pfam" id="PF23208"/>
    </source>
</evidence>
<dbReference type="GO" id="GO:0072344">
    <property type="term" value="P:rescue of stalled ribosome"/>
    <property type="evidence" value="ECO:0007669"/>
    <property type="project" value="InterPro"/>
</dbReference>